<dbReference type="Proteomes" id="UP001267407">
    <property type="component" value="Unassembled WGS sequence"/>
</dbReference>
<dbReference type="EMBL" id="JAVMBO010000018">
    <property type="protein sequence ID" value="MDS1311684.1"/>
    <property type="molecule type" value="Genomic_DNA"/>
</dbReference>
<evidence type="ECO:0000313" key="1">
    <source>
        <dbReference type="EMBL" id="MDS1311684.1"/>
    </source>
</evidence>
<name>A0ABU2HKU2_9GAMM</name>
<proteinExistence type="predicted"/>
<protein>
    <submittedName>
        <fullName evidence="1">Uncharacterized protein</fullName>
    </submittedName>
</protein>
<gene>
    <name evidence="1" type="ORF">RKA07_16405</name>
</gene>
<organism evidence="1 2">
    <name type="scientific">Marinobacter xiaoshiensis</name>
    <dbReference type="NCBI Taxonomy" id="3073652"/>
    <lineage>
        <taxon>Bacteria</taxon>
        <taxon>Pseudomonadati</taxon>
        <taxon>Pseudomonadota</taxon>
        <taxon>Gammaproteobacteria</taxon>
        <taxon>Pseudomonadales</taxon>
        <taxon>Marinobacteraceae</taxon>
        <taxon>Marinobacter</taxon>
    </lineage>
</organism>
<keyword evidence="2" id="KW-1185">Reference proteome</keyword>
<sequence>MIKVWQYSRKLPFLSRKPPVVIEKPFYEFDAWCCARVDRFGTLFDLVLSHRYSKLDVTVGDILGAHGSATMCYAYWDFIQNYMDVTRPLPEMPMLEKYRLLDPATAEHDQQIGRPPRYWRDMDDQTFKKKVDRMFTDVTIINTAQRPNLMEEKLGIRI</sequence>
<evidence type="ECO:0000313" key="2">
    <source>
        <dbReference type="Proteomes" id="UP001267407"/>
    </source>
</evidence>
<comment type="caution">
    <text evidence="1">The sequence shown here is derived from an EMBL/GenBank/DDBJ whole genome shotgun (WGS) entry which is preliminary data.</text>
</comment>
<dbReference type="RefSeq" id="WP_310966843.1">
    <property type="nucleotide sequence ID" value="NZ_JAVMBO010000018.1"/>
</dbReference>
<accession>A0ABU2HKU2</accession>
<reference evidence="1" key="1">
    <citation type="submission" date="2023-09" db="EMBL/GenBank/DDBJ databases">
        <title>Marinobacter sediminicola sp. nov. and Marinobacter maritimum sp. nov., isolated from marine sediment.</title>
        <authorList>
            <person name="An J."/>
        </authorList>
    </citation>
    <scope>NUCLEOTIDE SEQUENCE</scope>
    <source>
        <strain evidence="1">F60267</strain>
    </source>
</reference>